<dbReference type="Gene3D" id="1.10.260.40">
    <property type="entry name" value="lambda repressor-like DNA-binding domains"/>
    <property type="match status" value="1"/>
</dbReference>
<organism evidence="2 3">
    <name type="scientific">Acetobacter nitrogenifigens DSM 23921 = NBRC 105050</name>
    <dbReference type="NCBI Taxonomy" id="1120919"/>
    <lineage>
        <taxon>Bacteria</taxon>
        <taxon>Pseudomonadati</taxon>
        <taxon>Pseudomonadota</taxon>
        <taxon>Alphaproteobacteria</taxon>
        <taxon>Acetobacterales</taxon>
        <taxon>Acetobacteraceae</taxon>
        <taxon>Acetobacter</taxon>
    </lineage>
</organism>
<proteinExistence type="predicted"/>
<dbReference type="InterPro" id="IPR010982">
    <property type="entry name" value="Lambda_DNA-bd_dom_sf"/>
</dbReference>
<reference evidence="2 3" key="1">
    <citation type="submission" date="2019-07" db="EMBL/GenBank/DDBJ databases">
        <title>Whole genome shotgun sequence of Acetobacter nitrogenifigens NBRC 105050.</title>
        <authorList>
            <person name="Hosoyama A."/>
            <person name="Uohara A."/>
            <person name="Ohji S."/>
            <person name="Ichikawa N."/>
        </authorList>
    </citation>
    <scope>NUCLEOTIDE SEQUENCE [LARGE SCALE GENOMIC DNA]</scope>
    <source>
        <strain evidence="2 3">NBRC 105050</strain>
    </source>
</reference>
<dbReference type="SUPFAM" id="SSF47413">
    <property type="entry name" value="lambda repressor-like DNA-binding domains"/>
    <property type="match status" value="1"/>
</dbReference>
<dbReference type="STRING" id="1120919.GCA_000429165_03579"/>
<dbReference type="PROSITE" id="PS50943">
    <property type="entry name" value="HTH_CROC1"/>
    <property type="match status" value="1"/>
</dbReference>
<accession>A0A511XEY2</accession>
<dbReference type="Pfam" id="PF01381">
    <property type="entry name" value="HTH_3"/>
    <property type="match status" value="1"/>
</dbReference>
<dbReference type="InterPro" id="IPR001387">
    <property type="entry name" value="Cro/C1-type_HTH"/>
</dbReference>
<dbReference type="GO" id="GO:0003677">
    <property type="term" value="F:DNA binding"/>
    <property type="evidence" value="ECO:0007669"/>
    <property type="project" value="InterPro"/>
</dbReference>
<dbReference type="RefSeq" id="WP_035376868.1">
    <property type="nucleotide sequence ID" value="NZ_AUBI01000025.1"/>
</dbReference>
<evidence type="ECO:0000313" key="3">
    <source>
        <dbReference type="Proteomes" id="UP000321635"/>
    </source>
</evidence>
<name>A0A511XEY2_9PROT</name>
<comment type="caution">
    <text evidence="2">The sequence shown here is derived from an EMBL/GenBank/DDBJ whole genome shotgun (WGS) entry which is preliminary data.</text>
</comment>
<feature type="domain" description="HTH cro/C1-type" evidence="1">
    <location>
        <begin position="27"/>
        <end position="81"/>
    </location>
</feature>
<dbReference type="EMBL" id="BJYF01000041">
    <property type="protein sequence ID" value="GEN61513.1"/>
    <property type="molecule type" value="Genomic_DNA"/>
</dbReference>
<dbReference type="CDD" id="cd00093">
    <property type="entry name" value="HTH_XRE"/>
    <property type="match status" value="1"/>
</dbReference>
<evidence type="ECO:0000313" key="2">
    <source>
        <dbReference type="EMBL" id="GEN61513.1"/>
    </source>
</evidence>
<evidence type="ECO:0000259" key="1">
    <source>
        <dbReference type="PROSITE" id="PS50943"/>
    </source>
</evidence>
<dbReference type="Proteomes" id="UP000321635">
    <property type="component" value="Unassembled WGS sequence"/>
</dbReference>
<gene>
    <name evidence="2" type="ORF">ANI02nite_33970</name>
</gene>
<sequence length="122" mass="13630">MPGLKMFSRSVQPVFMTGPSSNLHTHLRAWRKRSKLTLEQTANIIGSKANTISGWETGNRTVDLDNLGKLAAAYKVEPAALLYSPDDQEQAKDISEAGRMLSKMTQEQRVAWLELGRQLTSR</sequence>
<dbReference type="AlphaFoldDB" id="A0A511XEY2"/>
<dbReference type="SMART" id="SM00530">
    <property type="entry name" value="HTH_XRE"/>
    <property type="match status" value="1"/>
</dbReference>
<dbReference type="OrthoDB" id="7270142at2"/>
<keyword evidence="3" id="KW-1185">Reference proteome</keyword>
<protein>
    <recommendedName>
        <fullName evidence="1">HTH cro/C1-type domain-containing protein</fullName>
    </recommendedName>
</protein>